<reference evidence="1 2" key="1">
    <citation type="journal article" date="2021" name="BMC Genomics">
        <title>Datura genome reveals duplications of psychoactive alkaloid biosynthetic genes and high mutation rate following tissue culture.</title>
        <authorList>
            <person name="Rajewski A."/>
            <person name="Carter-House D."/>
            <person name="Stajich J."/>
            <person name="Litt A."/>
        </authorList>
    </citation>
    <scope>NUCLEOTIDE SEQUENCE [LARGE SCALE GENOMIC DNA]</scope>
    <source>
        <strain evidence="1">AR-01</strain>
    </source>
</reference>
<protein>
    <submittedName>
        <fullName evidence="1">Importin-13</fullName>
    </submittedName>
</protein>
<gene>
    <name evidence="1" type="primary">IPO13</name>
    <name evidence="1" type="ORF">HAX54_031496</name>
</gene>
<dbReference type="EMBL" id="JACEIK010003998">
    <property type="protein sequence ID" value="MCD9643797.1"/>
    <property type="molecule type" value="Genomic_DNA"/>
</dbReference>
<evidence type="ECO:0000313" key="2">
    <source>
        <dbReference type="Proteomes" id="UP000823775"/>
    </source>
</evidence>
<feature type="non-terminal residue" evidence="1">
    <location>
        <position position="90"/>
    </location>
</feature>
<organism evidence="1 2">
    <name type="scientific">Datura stramonium</name>
    <name type="common">Jimsonweed</name>
    <name type="synonym">Common thornapple</name>
    <dbReference type="NCBI Taxonomy" id="4076"/>
    <lineage>
        <taxon>Eukaryota</taxon>
        <taxon>Viridiplantae</taxon>
        <taxon>Streptophyta</taxon>
        <taxon>Embryophyta</taxon>
        <taxon>Tracheophyta</taxon>
        <taxon>Spermatophyta</taxon>
        <taxon>Magnoliopsida</taxon>
        <taxon>eudicotyledons</taxon>
        <taxon>Gunneridae</taxon>
        <taxon>Pentapetalae</taxon>
        <taxon>asterids</taxon>
        <taxon>lamiids</taxon>
        <taxon>Solanales</taxon>
        <taxon>Solanaceae</taxon>
        <taxon>Solanoideae</taxon>
        <taxon>Datureae</taxon>
        <taxon>Datura</taxon>
    </lineage>
</organism>
<evidence type="ECO:0000313" key="1">
    <source>
        <dbReference type="EMBL" id="MCD9643797.1"/>
    </source>
</evidence>
<keyword evidence="2" id="KW-1185">Reference proteome</keyword>
<proteinExistence type="predicted"/>
<comment type="caution">
    <text evidence="1">The sequence shown here is derived from an EMBL/GenBank/DDBJ whole genome shotgun (WGS) entry which is preliminary data.</text>
</comment>
<name>A0ABS8VBD5_DATST</name>
<dbReference type="Proteomes" id="UP000823775">
    <property type="component" value="Unassembled WGS sequence"/>
</dbReference>
<accession>A0ABS8VBD5</accession>
<sequence>MGDGPVGNHVMKGKRSTFERIEIISALCIPQVLLCKVGFLRDVLLLPALNSGDETVISGLACFLSEIGHAAPSLITEASPEAFVLTDALL</sequence>